<dbReference type="PATRIC" id="fig|1150625.3.peg.575"/>
<dbReference type="Pfam" id="PF20731">
    <property type="entry name" value="RE_NgoFVII_C"/>
    <property type="match status" value="1"/>
</dbReference>
<evidence type="ECO:0000313" key="3">
    <source>
        <dbReference type="Proteomes" id="UP000074108"/>
    </source>
</evidence>
<evidence type="ECO:0000259" key="1">
    <source>
        <dbReference type="Pfam" id="PF20731"/>
    </source>
</evidence>
<evidence type="ECO:0000313" key="2">
    <source>
        <dbReference type="EMBL" id="KUP08441.1"/>
    </source>
</evidence>
<name>A0A147KBH4_9BACI</name>
<gene>
    <name evidence="2" type="ORF">Q75_02780</name>
</gene>
<feature type="domain" description="Restriction endonuclease type II NgoFVII C-terminal B3-like DNA-binding" evidence="1">
    <location>
        <begin position="242"/>
        <end position="361"/>
    </location>
</feature>
<organism evidence="2 3">
    <name type="scientific">Bacillus coahuilensis p1.1.43</name>
    <dbReference type="NCBI Taxonomy" id="1150625"/>
    <lineage>
        <taxon>Bacteria</taxon>
        <taxon>Bacillati</taxon>
        <taxon>Bacillota</taxon>
        <taxon>Bacilli</taxon>
        <taxon>Bacillales</taxon>
        <taxon>Bacillaceae</taxon>
        <taxon>Bacillus</taxon>
    </lineage>
</organism>
<dbReference type="Proteomes" id="UP000074108">
    <property type="component" value="Unassembled WGS sequence"/>
</dbReference>
<accession>A0A147KBH4</accession>
<dbReference type="GO" id="GO:0004519">
    <property type="term" value="F:endonuclease activity"/>
    <property type="evidence" value="ECO:0007669"/>
    <property type="project" value="UniProtKB-KW"/>
</dbReference>
<dbReference type="EMBL" id="LDYG01000012">
    <property type="protein sequence ID" value="KUP08441.1"/>
    <property type="molecule type" value="Genomic_DNA"/>
</dbReference>
<proteinExistence type="predicted"/>
<comment type="caution">
    <text evidence="2">The sequence shown here is derived from an EMBL/GenBank/DDBJ whole genome shotgun (WGS) entry which is preliminary data.</text>
</comment>
<keyword evidence="2" id="KW-0255">Endonuclease</keyword>
<keyword evidence="2" id="KW-0378">Hydrolase</keyword>
<sequence length="386" mass="45355">MGEISVFFDRQSHSQQREYVDMLRVVGSLSNLFSESTTPYLYYRAAENIFCRAFRANNLSRGDISFDAYKGNIGIGLKTFMHGNGRKYEKVAEFNRDIDRFRGEDPREIIRVISYLRNERLLATLRAHNTTEMIYHIVTRKEGIFEIHEEEMHLIDFDTLQFDRGKTTDKNIFFRDRHAEYKFYIAKSTLYKKFITEDPLASFEVEILDDPFDFLLKEQASSHYMVHEQEEQFESIVLPLYSAKSGRVEERSGLNQWYARGRVRHVDEVYIPIPKWIHRQFEGFFPYNRHTDEKGSFNLILPNNDVLLASICQSGGKGFMSNPNKDLGNWILRTVLQIPPHHLVTNDDLDRIGIDSVIVTKIQEDLFRINFATTGTYEEFEEEFKS</sequence>
<dbReference type="InterPro" id="IPR048923">
    <property type="entry name" value="RE_NgoFVII_C"/>
</dbReference>
<protein>
    <submittedName>
        <fullName evidence="2">Restriction endonuclease</fullName>
    </submittedName>
</protein>
<dbReference type="STRING" id="1150625.Q75_02780"/>
<dbReference type="AlphaFoldDB" id="A0A147KBH4"/>
<reference evidence="2 3" key="1">
    <citation type="journal article" date="2016" name="Front. Microbiol.">
        <title>Microevolution Analysis of Bacillus coahuilensis Unveils Differences in Phosphorus Acquisition Strategies and Their Regulation.</title>
        <authorList>
            <person name="Gomez-Lunar Z."/>
            <person name="Hernandez-Gonzalez I."/>
            <person name="Rodriguez-Torres M.D."/>
            <person name="Souza V."/>
            <person name="Olmedo-Alvarez G."/>
        </authorList>
    </citation>
    <scope>NUCLEOTIDE SEQUENCE [LARGE SCALE GENOMIC DNA]</scope>
    <source>
        <strain evidence="3">p1.1.43</strain>
    </source>
</reference>
<keyword evidence="3" id="KW-1185">Reference proteome</keyword>
<keyword evidence="2" id="KW-0540">Nuclease</keyword>